<proteinExistence type="predicted"/>
<evidence type="ECO:0000313" key="2">
    <source>
        <dbReference type="Proteomes" id="UP000525686"/>
    </source>
</evidence>
<dbReference type="NCBIfam" id="NF033521">
    <property type="entry name" value="lasso_leader_L3"/>
    <property type="match status" value="1"/>
</dbReference>
<dbReference type="EMBL" id="JABJWZ010000024">
    <property type="protein sequence ID" value="MBB1252704.1"/>
    <property type="molecule type" value="Genomic_DNA"/>
</dbReference>
<sequence>MNVFELPDKRKELVMAKRVYERPELVLVGSFGDLTRANRRGMGFDWYLTRK</sequence>
<reference evidence="2" key="1">
    <citation type="submission" date="2020-05" db="EMBL/GenBank/DDBJ databases">
        <title>Classification of alakaliphilic streptomycetes isolated from an alkaline soil next to Lonar Crater, India and a proposal for the recognition of Streptomyces alkaliterrae sp. nov.</title>
        <authorList>
            <person name="Golinska P."/>
        </authorList>
    </citation>
    <scope>NUCLEOTIDE SEQUENCE [LARGE SCALE GENOMIC DNA]</scope>
    <source>
        <strain evidence="2">OF3</strain>
    </source>
</reference>
<dbReference type="Proteomes" id="UP000525686">
    <property type="component" value="Unassembled WGS sequence"/>
</dbReference>
<gene>
    <name evidence="1" type="ORF">H3146_04875</name>
</gene>
<accession>A0A7W3WI36</accession>
<dbReference type="AlphaFoldDB" id="A0A7W3WI36"/>
<evidence type="ECO:0000313" key="1">
    <source>
        <dbReference type="EMBL" id="MBB1252704.1"/>
    </source>
</evidence>
<name>A0A7W3WI36_9ACTN</name>
<dbReference type="RefSeq" id="WP_173019099.1">
    <property type="nucleotide sequence ID" value="NZ_JABJWZ010000024.1"/>
</dbReference>
<protein>
    <submittedName>
        <fullName evidence="1">Lasso RiPP family leader peptide-containing protein</fullName>
    </submittedName>
</protein>
<comment type="caution">
    <text evidence="1">The sequence shown here is derived from an EMBL/GenBank/DDBJ whole genome shotgun (WGS) entry which is preliminary data.</text>
</comment>
<organism evidence="1 2">
    <name type="scientific">Streptomyces alkaliterrae</name>
    <dbReference type="NCBI Taxonomy" id="2213162"/>
    <lineage>
        <taxon>Bacteria</taxon>
        <taxon>Bacillati</taxon>
        <taxon>Actinomycetota</taxon>
        <taxon>Actinomycetes</taxon>
        <taxon>Kitasatosporales</taxon>
        <taxon>Streptomycetaceae</taxon>
        <taxon>Streptomyces</taxon>
    </lineage>
</organism>